<dbReference type="PANTHER" id="PTHR13620:SF123">
    <property type="entry name" value="OS11G0222320 PROTEIN"/>
    <property type="match status" value="1"/>
</dbReference>
<reference evidence="4" key="1">
    <citation type="submission" date="2015-04" db="UniProtKB">
        <authorList>
            <consortium name="EnsemblPlants"/>
        </authorList>
    </citation>
    <scope>IDENTIFICATION</scope>
    <source>
        <strain evidence="4">SL10</strain>
    </source>
</reference>
<dbReference type="GO" id="GO:0003676">
    <property type="term" value="F:nucleic acid binding"/>
    <property type="evidence" value="ECO:0007669"/>
    <property type="project" value="InterPro"/>
</dbReference>
<keyword evidence="5" id="KW-1185">Reference proteome</keyword>
<keyword evidence="2" id="KW-0378">Hydrolase</keyword>
<evidence type="ECO:0000313" key="4">
    <source>
        <dbReference type="EnsemblPlants" id="ONIVA11G07210.1"/>
    </source>
</evidence>
<evidence type="ECO:0000313" key="5">
    <source>
        <dbReference type="Proteomes" id="UP000006591"/>
    </source>
</evidence>
<reference evidence="4" key="2">
    <citation type="submission" date="2018-04" db="EMBL/GenBank/DDBJ databases">
        <title>OnivRS2 (Oryza nivara Reference Sequence Version 2).</title>
        <authorList>
            <person name="Zhang J."/>
            <person name="Kudrna D."/>
            <person name="Lee S."/>
            <person name="Talag J."/>
            <person name="Rajasekar S."/>
            <person name="Welchert J."/>
            <person name="Hsing Y.-I."/>
            <person name="Wing R.A."/>
        </authorList>
    </citation>
    <scope>NUCLEOTIDE SEQUENCE [LARGE SCALE GENOMIC DNA]</scope>
    <source>
        <strain evidence="4">SL10</strain>
    </source>
</reference>
<evidence type="ECO:0000256" key="2">
    <source>
        <dbReference type="ARBA" id="ARBA00022801"/>
    </source>
</evidence>
<dbReference type="eggNOG" id="KOG4373">
    <property type="taxonomic scope" value="Eukaryota"/>
</dbReference>
<evidence type="ECO:0000259" key="3">
    <source>
        <dbReference type="Pfam" id="PF01612"/>
    </source>
</evidence>
<dbReference type="GO" id="GO:0005634">
    <property type="term" value="C:nucleus"/>
    <property type="evidence" value="ECO:0007669"/>
    <property type="project" value="TreeGrafter"/>
</dbReference>
<dbReference type="Gramene" id="ONIVA11G07210.1">
    <property type="protein sequence ID" value="ONIVA11G07210.1"/>
    <property type="gene ID" value="ONIVA11G07210"/>
</dbReference>
<dbReference type="OMA" id="INTEWRE"/>
<dbReference type="CDD" id="cd06141">
    <property type="entry name" value="WRN_exo"/>
    <property type="match status" value="1"/>
</dbReference>
<dbReference type="GO" id="GO:0008408">
    <property type="term" value="F:3'-5' exonuclease activity"/>
    <property type="evidence" value="ECO:0007669"/>
    <property type="project" value="InterPro"/>
</dbReference>
<dbReference type="HOGENOM" id="CLU_697138_0_0_1"/>
<dbReference type="STRING" id="4536.A0A0E0IZU0"/>
<dbReference type="PANTHER" id="PTHR13620">
    <property type="entry name" value="3-5 EXONUCLEASE"/>
    <property type="match status" value="1"/>
</dbReference>
<dbReference type="InterPro" id="IPR036397">
    <property type="entry name" value="RNaseH_sf"/>
</dbReference>
<sequence length="393" mass="44365">MAGRYYTPPTPHPPPENTLDVFMDGDAVVIRTTITSSYYLAAQFVNKIAREHHEGGGLIVGINTEWREDHEPDIVYHLRMESGLNPKGKHRGLGRDSQAEWAPKCTTWLSPRGGPNTLNCRLLQILKSDYNSKKFGFYLWYACFKRIEQGLLFSAQFQIRLVSPKLSSTLMAGRYYTPPTPRPPPENTLDVFMDGDAVVIRTTITLSHYLATQFINEIAREHHEGGVLIVGIDTEWREDHEPDDKKCYKVVVLQLCVNRRCLVFQLYQASNEVPRELAEFLADAGVRFVGIGVDGGVRRLANECNLRVACTVDLRDTAAAVLGRPELARAGLKSLVLIVMGTRMEKAKDITMSRWGEPTLTWEQINYTCIDVYMSYEIGRRMLSDEPILAAPS</sequence>
<dbReference type="SUPFAM" id="SSF53098">
    <property type="entry name" value="Ribonuclease H-like"/>
    <property type="match status" value="1"/>
</dbReference>
<dbReference type="EnsemblPlants" id="ONIVA11G07210.1">
    <property type="protein sequence ID" value="ONIVA11G07210.1"/>
    <property type="gene ID" value="ONIVA11G07210"/>
</dbReference>
<accession>A0A0E0IZU0</accession>
<dbReference type="InterPro" id="IPR051132">
    <property type="entry name" value="3-5_Exonuclease_domain"/>
</dbReference>
<protein>
    <recommendedName>
        <fullName evidence="3">3'-5' exonuclease domain-containing protein</fullName>
    </recommendedName>
</protein>
<dbReference type="Proteomes" id="UP000006591">
    <property type="component" value="Chromosome 11"/>
</dbReference>
<evidence type="ECO:0000256" key="1">
    <source>
        <dbReference type="ARBA" id="ARBA00022722"/>
    </source>
</evidence>
<organism evidence="4">
    <name type="scientific">Oryza nivara</name>
    <name type="common">Indian wild rice</name>
    <name type="synonym">Oryza sativa f. spontanea</name>
    <dbReference type="NCBI Taxonomy" id="4536"/>
    <lineage>
        <taxon>Eukaryota</taxon>
        <taxon>Viridiplantae</taxon>
        <taxon>Streptophyta</taxon>
        <taxon>Embryophyta</taxon>
        <taxon>Tracheophyta</taxon>
        <taxon>Spermatophyta</taxon>
        <taxon>Magnoliopsida</taxon>
        <taxon>Liliopsida</taxon>
        <taxon>Poales</taxon>
        <taxon>Poaceae</taxon>
        <taxon>BOP clade</taxon>
        <taxon>Oryzoideae</taxon>
        <taxon>Oryzeae</taxon>
        <taxon>Oryzinae</taxon>
        <taxon>Oryza</taxon>
    </lineage>
</organism>
<dbReference type="InterPro" id="IPR012337">
    <property type="entry name" value="RNaseH-like_sf"/>
</dbReference>
<feature type="domain" description="3'-5' exonuclease" evidence="3">
    <location>
        <begin position="217"/>
        <end position="382"/>
    </location>
</feature>
<dbReference type="GO" id="GO:0005737">
    <property type="term" value="C:cytoplasm"/>
    <property type="evidence" value="ECO:0007669"/>
    <property type="project" value="TreeGrafter"/>
</dbReference>
<dbReference type="InterPro" id="IPR002562">
    <property type="entry name" value="3'-5'_exonuclease_dom"/>
</dbReference>
<proteinExistence type="predicted"/>
<name>A0A0E0IZU0_ORYNI</name>
<dbReference type="GO" id="GO:0006139">
    <property type="term" value="P:nucleobase-containing compound metabolic process"/>
    <property type="evidence" value="ECO:0007669"/>
    <property type="project" value="InterPro"/>
</dbReference>
<dbReference type="FunFam" id="3.30.420.10:FF:000054">
    <property type="entry name" value="Werner Syndrome-like exonuclease"/>
    <property type="match status" value="1"/>
</dbReference>
<dbReference type="Gene3D" id="3.30.420.10">
    <property type="entry name" value="Ribonuclease H-like superfamily/Ribonuclease H"/>
    <property type="match status" value="1"/>
</dbReference>
<keyword evidence="1" id="KW-0540">Nuclease</keyword>
<dbReference type="Pfam" id="PF01612">
    <property type="entry name" value="DNA_pol_A_exo1"/>
    <property type="match status" value="1"/>
</dbReference>
<dbReference type="AlphaFoldDB" id="A0A0E0IZU0"/>